<dbReference type="Proteomes" id="UP000001555">
    <property type="component" value="Unassembled WGS sequence"/>
</dbReference>
<dbReference type="VEuPathDB" id="VectorBase:ISCW003095"/>
<dbReference type="EMBL" id="ABJB010762938">
    <property type="status" value="NOT_ANNOTATED_CDS"/>
    <property type="molecule type" value="Genomic_DNA"/>
</dbReference>
<dbReference type="EMBL" id="DS671117">
    <property type="protein sequence ID" value="EEC03576.1"/>
    <property type="molecule type" value="Genomic_DNA"/>
</dbReference>
<dbReference type="EnsemblMetazoa" id="ISCW003095-RA">
    <property type="protein sequence ID" value="ISCW003095-PA"/>
    <property type="gene ID" value="ISCW003095"/>
</dbReference>
<feature type="compositionally biased region" description="Pro residues" evidence="1">
    <location>
        <begin position="32"/>
        <end position="45"/>
    </location>
</feature>
<dbReference type="HOGENOM" id="CLU_2256734_0_0_1"/>
<evidence type="ECO:0000256" key="1">
    <source>
        <dbReference type="SAM" id="MobiDB-lite"/>
    </source>
</evidence>
<feature type="compositionally biased region" description="Pro residues" evidence="1">
    <location>
        <begin position="82"/>
        <end position="91"/>
    </location>
</feature>
<dbReference type="EMBL" id="ABJB011141362">
    <property type="status" value="NOT_ANNOTATED_CDS"/>
    <property type="molecule type" value="Genomic_DNA"/>
</dbReference>
<organism>
    <name type="scientific">Ixodes scapularis</name>
    <name type="common">Black-legged tick</name>
    <name type="synonym">Deer tick</name>
    <dbReference type="NCBI Taxonomy" id="6945"/>
    <lineage>
        <taxon>Eukaryota</taxon>
        <taxon>Metazoa</taxon>
        <taxon>Ecdysozoa</taxon>
        <taxon>Arthropoda</taxon>
        <taxon>Chelicerata</taxon>
        <taxon>Arachnida</taxon>
        <taxon>Acari</taxon>
        <taxon>Parasitiformes</taxon>
        <taxon>Ixodida</taxon>
        <taxon>Ixodoidea</taxon>
        <taxon>Ixodidae</taxon>
        <taxon>Ixodinae</taxon>
        <taxon>Ixodes</taxon>
    </lineage>
</organism>
<dbReference type="EMBL" id="ABJB010435921">
    <property type="status" value="NOT_ANNOTATED_CDS"/>
    <property type="molecule type" value="Genomic_DNA"/>
</dbReference>
<proteinExistence type="predicted"/>
<keyword evidence="4" id="KW-1185">Reference proteome</keyword>
<gene>
    <name evidence="2" type="ORF">IscW_ISCW003095</name>
</gene>
<feature type="compositionally biased region" description="Polar residues" evidence="1">
    <location>
        <begin position="1"/>
        <end position="10"/>
    </location>
</feature>
<dbReference type="VEuPathDB" id="VectorBase:ISCI003095"/>
<dbReference type="AlphaFoldDB" id="B7PAF4"/>
<evidence type="ECO:0000313" key="3">
    <source>
        <dbReference type="EnsemblMetazoa" id="ISCW003095-PA"/>
    </source>
</evidence>
<dbReference type="InParanoid" id="B7PAF4"/>
<feature type="non-terminal residue" evidence="2">
    <location>
        <position position="104"/>
    </location>
</feature>
<name>B7PAF4_IXOSC</name>
<reference evidence="2 4" key="1">
    <citation type="submission" date="2008-03" db="EMBL/GenBank/DDBJ databases">
        <title>Annotation of Ixodes scapularis.</title>
        <authorList>
            <consortium name="Ixodes scapularis Genome Project Consortium"/>
            <person name="Caler E."/>
            <person name="Hannick L.I."/>
            <person name="Bidwell S."/>
            <person name="Joardar V."/>
            <person name="Thiagarajan M."/>
            <person name="Amedeo P."/>
            <person name="Galinsky K.J."/>
            <person name="Schobel S."/>
            <person name="Inman J."/>
            <person name="Hostetler J."/>
            <person name="Miller J."/>
            <person name="Hammond M."/>
            <person name="Megy K."/>
            <person name="Lawson D."/>
            <person name="Kodira C."/>
            <person name="Sutton G."/>
            <person name="Meyer J."/>
            <person name="Hill C.A."/>
            <person name="Birren B."/>
            <person name="Nene V."/>
            <person name="Collins F."/>
            <person name="Alarcon-Chaidez F."/>
            <person name="Wikel S."/>
            <person name="Strausberg R."/>
        </authorList>
    </citation>
    <scope>NUCLEOTIDE SEQUENCE [LARGE SCALE GENOMIC DNA]</scope>
    <source>
        <strain evidence="4">Wikel</strain>
        <strain evidence="2">Wikel colony</strain>
    </source>
</reference>
<dbReference type="EMBL" id="ABJB010938126">
    <property type="status" value="NOT_ANNOTATED_CDS"/>
    <property type="molecule type" value="Genomic_DNA"/>
</dbReference>
<accession>B7PAF4</accession>
<evidence type="ECO:0000313" key="4">
    <source>
        <dbReference type="Proteomes" id="UP000001555"/>
    </source>
</evidence>
<evidence type="ECO:0000313" key="2">
    <source>
        <dbReference type="EMBL" id="EEC03576.1"/>
    </source>
</evidence>
<feature type="non-terminal residue" evidence="2">
    <location>
        <position position="1"/>
    </location>
</feature>
<sequence length="104" mass="10504">PCSRRPSTTGGCAPRPPRAGPRVRRDPTPCTRAPPSPATPSPPTPSCRLPSPRRAWTSRPPPPATSQRCGGGPAGPVSAPLGCPPLDPIRPPGNGAGQRGPAAN</sequence>
<feature type="region of interest" description="Disordered" evidence="1">
    <location>
        <begin position="1"/>
        <end position="104"/>
    </location>
</feature>
<reference evidence="3" key="2">
    <citation type="submission" date="2020-05" db="UniProtKB">
        <authorList>
            <consortium name="EnsemblMetazoa"/>
        </authorList>
    </citation>
    <scope>IDENTIFICATION</scope>
    <source>
        <strain evidence="3">wikel</strain>
    </source>
</reference>
<protein>
    <submittedName>
        <fullName evidence="2 3">Uncharacterized protein</fullName>
    </submittedName>
</protein>
<dbReference type="PaxDb" id="6945-B7PAF4"/>
<dbReference type="EMBL" id="ABJB010531709">
    <property type="status" value="NOT_ANNOTATED_CDS"/>
    <property type="molecule type" value="Genomic_DNA"/>
</dbReference>